<proteinExistence type="predicted"/>
<dbReference type="EMBL" id="WDPD01000003">
    <property type="protein sequence ID" value="KAB7461764.1"/>
    <property type="molecule type" value="Genomic_DNA"/>
</dbReference>
<accession>A0A7J5TIQ3</accession>
<dbReference type="Proteomes" id="UP000429211">
    <property type="component" value="Unassembled WGS sequence"/>
</dbReference>
<gene>
    <name evidence="1" type="ORF">GBB04_04765</name>
</gene>
<evidence type="ECO:0000313" key="2">
    <source>
        <dbReference type="Proteomes" id="UP000429211"/>
    </source>
</evidence>
<reference evidence="1 2" key="1">
    <citation type="journal article" date="2019" name="Nat. Med.">
        <title>A library of human gut bacterial isolates paired with longitudinal multiomics data enables mechanistic microbiome research.</title>
        <authorList>
            <person name="Poyet M."/>
            <person name="Groussin M."/>
            <person name="Gibbons S.M."/>
            <person name="Avila-Pacheco J."/>
            <person name="Jiang X."/>
            <person name="Kearney S.M."/>
            <person name="Perrotta A.R."/>
            <person name="Berdy B."/>
            <person name="Zhao S."/>
            <person name="Lieberman T.D."/>
            <person name="Swanson P.K."/>
            <person name="Smith M."/>
            <person name="Roesemann S."/>
            <person name="Alexander J.E."/>
            <person name="Rich S.A."/>
            <person name="Livny J."/>
            <person name="Vlamakis H."/>
            <person name="Clish C."/>
            <person name="Bullock K."/>
            <person name="Deik A."/>
            <person name="Scott J."/>
            <person name="Pierce K.A."/>
            <person name="Xavier R.J."/>
            <person name="Alm E.J."/>
        </authorList>
    </citation>
    <scope>NUCLEOTIDE SEQUENCE [LARGE SCALE GENOMIC DNA]</scope>
    <source>
        <strain evidence="1 2">BIOML-A2</strain>
    </source>
</reference>
<comment type="caution">
    <text evidence="1">The sequence shown here is derived from an EMBL/GenBank/DDBJ whole genome shotgun (WGS) entry which is preliminary data.</text>
</comment>
<organism evidence="1 2">
    <name type="scientific">Bifidobacterium dentium</name>
    <dbReference type="NCBI Taxonomy" id="1689"/>
    <lineage>
        <taxon>Bacteria</taxon>
        <taxon>Bacillati</taxon>
        <taxon>Actinomycetota</taxon>
        <taxon>Actinomycetes</taxon>
        <taxon>Bifidobacteriales</taxon>
        <taxon>Bifidobacteriaceae</taxon>
        <taxon>Bifidobacterium</taxon>
    </lineage>
</organism>
<evidence type="ECO:0000313" key="1">
    <source>
        <dbReference type="EMBL" id="KAB7461764.1"/>
    </source>
</evidence>
<name>A0A7J5TIQ3_9BIFI</name>
<dbReference type="AlphaFoldDB" id="A0A7J5TIQ3"/>
<sequence>MFDFRLGKGVIATCQVDFGVIRLMVGVPAVRRRRMVGCVRHAGVRHEAHAIAQSSGENRTR</sequence>
<protein>
    <submittedName>
        <fullName evidence="1">Dihydroneopterin aldolase</fullName>
    </submittedName>
</protein>